<feature type="domain" description="Xylanolytic transcriptional activator regulatory" evidence="3">
    <location>
        <begin position="36"/>
        <end position="116"/>
    </location>
</feature>
<dbReference type="STRING" id="1051891.A0A0C3QWB7"/>
<evidence type="ECO:0000259" key="3">
    <source>
        <dbReference type="SMART" id="SM00906"/>
    </source>
</evidence>
<organism evidence="4 5">
    <name type="scientific">Tulasnella calospora MUT 4182</name>
    <dbReference type="NCBI Taxonomy" id="1051891"/>
    <lineage>
        <taxon>Eukaryota</taxon>
        <taxon>Fungi</taxon>
        <taxon>Dikarya</taxon>
        <taxon>Basidiomycota</taxon>
        <taxon>Agaricomycotina</taxon>
        <taxon>Agaricomycetes</taxon>
        <taxon>Cantharellales</taxon>
        <taxon>Tulasnellaceae</taxon>
        <taxon>Tulasnella</taxon>
    </lineage>
</organism>
<proteinExistence type="predicted"/>
<dbReference type="GO" id="GO:0006351">
    <property type="term" value="P:DNA-templated transcription"/>
    <property type="evidence" value="ECO:0007669"/>
    <property type="project" value="InterPro"/>
</dbReference>
<comment type="subcellular location">
    <subcellularLocation>
        <location evidence="1">Nucleus</location>
    </subcellularLocation>
</comment>
<evidence type="ECO:0000256" key="2">
    <source>
        <dbReference type="ARBA" id="ARBA00023242"/>
    </source>
</evidence>
<feature type="non-terminal residue" evidence="4">
    <location>
        <position position="237"/>
    </location>
</feature>
<dbReference type="Proteomes" id="UP000054248">
    <property type="component" value="Unassembled WGS sequence"/>
</dbReference>
<keyword evidence="5" id="KW-1185">Reference proteome</keyword>
<dbReference type="AlphaFoldDB" id="A0A0C3QWB7"/>
<dbReference type="GO" id="GO:0008270">
    <property type="term" value="F:zinc ion binding"/>
    <property type="evidence" value="ECO:0007669"/>
    <property type="project" value="InterPro"/>
</dbReference>
<keyword evidence="2" id="KW-0539">Nucleus</keyword>
<reference evidence="5" key="2">
    <citation type="submission" date="2015-01" db="EMBL/GenBank/DDBJ databases">
        <title>Evolutionary Origins and Diversification of the Mycorrhizal Mutualists.</title>
        <authorList>
            <consortium name="DOE Joint Genome Institute"/>
            <consortium name="Mycorrhizal Genomics Consortium"/>
            <person name="Kohler A."/>
            <person name="Kuo A."/>
            <person name="Nagy L.G."/>
            <person name="Floudas D."/>
            <person name="Copeland A."/>
            <person name="Barry K.W."/>
            <person name="Cichocki N."/>
            <person name="Veneault-Fourrey C."/>
            <person name="LaButti K."/>
            <person name="Lindquist E.A."/>
            <person name="Lipzen A."/>
            <person name="Lundell T."/>
            <person name="Morin E."/>
            <person name="Murat C."/>
            <person name="Riley R."/>
            <person name="Ohm R."/>
            <person name="Sun H."/>
            <person name="Tunlid A."/>
            <person name="Henrissat B."/>
            <person name="Grigoriev I.V."/>
            <person name="Hibbett D.S."/>
            <person name="Martin F."/>
        </authorList>
    </citation>
    <scope>NUCLEOTIDE SEQUENCE [LARGE SCALE GENOMIC DNA]</scope>
    <source>
        <strain evidence="5">MUT 4182</strain>
    </source>
</reference>
<dbReference type="GO" id="GO:0005634">
    <property type="term" value="C:nucleus"/>
    <property type="evidence" value="ECO:0007669"/>
    <property type="project" value="UniProtKB-SubCell"/>
</dbReference>
<dbReference type="HOGENOM" id="CLU_105150_0_0_1"/>
<dbReference type="InterPro" id="IPR050613">
    <property type="entry name" value="Sec_Metabolite_Reg"/>
</dbReference>
<sequence length="237" mass="26911">MLSWLYLLHPSNVISLVTDTPATINGGAPFSPDARIWKELGKIVNVARNMGLGIDPDTPMTGDEVHAMGIWEKEMRRRVWWELCWFDAYMSESMGQIPLIDQEAYNTQLPSDVDEANFRPQSKDMPPPNGSTMDHNLSHFVHKCRLVKLAKELKHYPLDSAELESSIAKARSYEAEIVQWKASLPPHLLIRGLPDTIDNSWNESANVMYPASDIMALQACHLYTMANSLIIRLWTTF</sequence>
<dbReference type="CDD" id="cd12148">
    <property type="entry name" value="fungal_TF_MHR"/>
    <property type="match status" value="1"/>
</dbReference>
<dbReference type="Pfam" id="PF04082">
    <property type="entry name" value="Fungal_trans"/>
    <property type="match status" value="1"/>
</dbReference>
<accession>A0A0C3QWB7</accession>
<gene>
    <name evidence="4" type="ORF">M407DRAFT_65754</name>
</gene>
<evidence type="ECO:0000313" key="5">
    <source>
        <dbReference type="Proteomes" id="UP000054248"/>
    </source>
</evidence>
<name>A0A0C3QWB7_9AGAM</name>
<dbReference type="EMBL" id="KN822950">
    <property type="protein sequence ID" value="KIO33134.1"/>
    <property type="molecule type" value="Genomic_DNA"/>
</dbReference>
<dbReference type="GO" id="GO:0003677">
    <property type="term" value="F:DNA binding"/>
    <property type="evidence" value="ECO:0007669"/>
    <property type="project" value="InterPro"/>
</dbReference>
<dbReference type="SMART" id="SM00906">
    <property type="entry name" value="Fungal_trans"/>
    <property type="match status" value="1"/>
</dbReference>
<dbReference type="PANTHER" id="PTHR31001">
    <property type="entry name" value="UNCHARACTERIZED TRANSCRIPTIONAL REGULATORY PROTEIN"/>
    <property type="match status" value="1"/>
</dbReference>
<reference evidence="4 5" key="1">
    <citation type="submission" date="2014-04" db="EMBL/GenBank/DDBJ databases">
        <authorList>
            <consortium name="DOE Joint Genome Institute"/>
            <person name="Kuo A."/>
            <person name="Girlanda M."/>
            <person name="Perotto S."/>
            <person name="Kohler A."/>
            <person name="Nagy L.G."/>
            <person name="Floudas D."/>
            <person name="Copeland A."/>
            <person name="Barry K.W."/>
            <person name="Cichocki N."/>
            <person name="Veneault-Fourrey C."/>
            <person name="LaButti K."/>
            <person name="Lindquist E.A."/>
            <person name="Lipzen A."/>
            <person name="Lundell T."/>
            <person name="Morin E."/>
            <person name="Murat C."/>
            <person name="Sun H."/>
            <person name="Tunlid A."/>
            <person name="Henrissat B."/>
            <person name="Grigoriev I.V."/>
            <person name="Hibbett D.S."/>
            <person name="Martin F."/>
            <person name="Nordberg H.P."/>
            <person name="Cantor M.N."/>
            <person name="Hua S.X."/>
        </authorList>
    </citation>
    <scope>NUCLEOTIDE SEQUENCE [LARGE SCALE GENOMIC DNA]</scope>
    <source>
        <strain evidence="4 5">MUT 4182</strain>
    </source>
</reference>
<dbReference type="InterPro" id="IPR007219">
    <property type="entry name" value="XnlR_reg_dom"/>
</dbReference>
<evidence type="ECO:0000256" key="1">
    <source>
        <dbReference type="ARBA" id="ARBA00004123"/>
    </source>
</evidence>
<evidence type="ECO:0000313" key="4">
    <source>
        <dbReference type="EMBL" id="KIO33134.1"/>
    </source>
</evidence>
<protein>
    <recommendedName>
        <fullName evidence="3">Xylanolytic transcriptional activator regulatory domain-containing protein</fullName>
    </recommendedName>
</protein>
<dbReference type="OrthoDB" id="4934715at2759"/>